<sequence length="134" mass="15279">MVPVGGPTIAKEKNENAIRKYFWNWYKYTTIHYLLEHNHNFVIRSMRHIITLPLKLEMHGGTNFVSEHWALNVNGKFMVFVLVFADNHGHVRVGPPDAAHAATPRDDEVGALLLCLLHNGLARLSVQPQQMTDQ</sequence>
<protein>
    <submittedName>
        <fullName evidence="1">Uncharacterized protein</fullName>
    </submittedName>
</protein>
<dbReference type="EMBL" id="CP111014">
    <property type="protein sequence ID" value="WAR00313.1"/>
    <property type="molecule type" value="Genomic_DNA"/>
</dbReference>
<evidence type="ECO:0000313" key="1">
    <source>
        <dbReference type="EMBL" id="WAR00313.1"/>
    </source>
</evidence>
<dbReference type="Proteomes" id="UP001164746">
    <property type="component" value="Chromosome 3"/>
</dbReference>
<keyword evidence="2" id="KW-1185">Reference proteome</keyword>
<accession>A0ABY7DRJ3</accession>
<proteinExistence type="predicted"/>
<name>A0ABY7DRJ3_MYAAR</name>
<organism evidence="1 2">
    <name type="scientific">Mya arenaria</name>
    <name type="common">Soft-shell clam</name>
    <dbReference type="NCBI Taxonomy" id="6604"/>
    <lineage>
        <taxon>Eukaryota</taxon>
        <taxon>Metazoa</taxon>
        <taxon>Spiralia</taxon>
        <taxon>Lophotrochozoa</taxon>
        <taxon>Mollusca</taxon>
        <taxon>Bivalvia</taxon>
        <taxon>Autobranchia</taxon>
        <taxon>Heteroconchia</taxon>
        <taxon>Euheterodonta</taxon>
        <taxon>Imparidentia</taxon>
        <taxon>Neoheterodontei</taxon>
        <taxon>Myida</taxon>
        <taxon>Myoidea</taxon>
        <taxon>Myidae</taxon>
        <taxon>Mya</taxon>
    </lineage>
</organism>
<reference evidence="1" key="1">
    <citation type="submission" date="2022-11" db="EMBL/GenBank/DDBJ databases">
        <title>Centuries of genome instability and evolution in soft-shell clam transmissible cancer (bioRxiv).</title>
        <authorList>
            <person name="Hart S.F.M."/>
            <person name="Yonemitsu M.A."/>
            <person name="Giersch R.M."/>
            <person name="Beal B.F."/>
            <person name="Arriagada G."/>
            <person name="Davis B.W."/>
            <person name="Ostrander E.A."/>
            <person name="Goff S.P."/>
            <person name="Metzger M.J."/>
        </authorList>
    </citation>
    <scope>NUCLEOTIDE SEQUENCE</scope>
    <source>
        <strain evidence="1">MELC-2E11</strain>
        <tissue evidence="1">Siphon/mantle</tissue>
    </source>
</reference>
<gene>
    <name evidence="1" type="ORF">MAR_024685</name>
</gene>
<evidence type="ECO:0000313" key="2">
    <source>
        <dbReference type="Proteomes" id="UP001164746"/>
    </source>
</evidence>